<dbReference type="SUPFAM" id="SSF48371">
    <property type="entry name" value="ARM repeat"/>
    <property type="match status" value="1"/>
</dbReference>
<evidence type="ECO:0000313" key="2">
    <source>
        <dbReference type="EMBL" id="MDP5182182.1"/>
    </source>
</evidence>
<feature type="transmembrane region" description="Helical" evidence="1">
    <location>
        <begin position="593"/>
        <end position="611"/>
    </location>
</feature>
<feature type="transmembrane region" description="Helical" evidence="1">
    <location>
        <begin position="491"/>
        <end position="510"/>
    </location>
</feature>
<dbReference type="InterPro" id="IPR011989">
    <property type="entry name" value="ARM-like"/>
</dbReference>
<dbReference type="Proteomes" id="UP001233673">
    <property type="component" value="Unassembled WGS sequence"/>
</dbReference>
<dbReference type="EMBL" id="JASNFN010000004">
    <property type="protein sequence ID" value="MDP5182182.1"/>
    <property type="molecule type" value="Genomic_DNA"/>
</dbReference>
<feature type="transmembrane region" description="Helical" evidence="1">
    <location>
        <begin position="715"/>
        <end position="738"/>
    </location>
</feature>
<feature type="transmembrane region" description="Helical" evidence="1">
    <location>
        <begin position="643"/>
        <end position="670"/>
    </location>
</feature>
<feature type="transmembrane region" description="Helical" evidence="1">
    <location>
        <begin position="618"/>
        <end position="637"/>
    </location>
</feature>
<keyword evidence="1" id="KW-1133">Transmembrane helix</keyword>
<accession>A0ABT9I9D6</accession>
<keyword evidence="1" id="KW-0472">Membrane</keyword>
<proteinExistence type="predicted"/>
<gene>
    <name evidence="2" type="ORF">QOZ88_05995</name>
</gene>
<feature type="transmembrane region" description="Helical" evidence="1">
    <location>
        <begin position="568"/>
        <end position="587"/>
    </location>
</feature>
<dbReference type="InterPro" id="IPR016024">
    <property type="entry name" value="ARM-type_fold"/>
</dbReference>
<feature type="transmembrane region" description="Helical" evidence="1">
    <location>
        <begin position="517"/>
        <end position="536"/>
    </location>
</feature>
<dbReference type="RefSeq" id="WP_305998884.1">
    <property type="nucleotide sequence ID" value="NZ_JASNFN010000004.1"/>
</dbReference>
<evidence type="ECO:0008006" key="4">
    <source>
        <dbReference type="Google" id="ProtNLM"/>
    </source>
</evidence>
<feature type="transmembrane region" description="Helical" evidence="1">
    <location>
        <begin position="682"/>
        <end position="703"/>
    </location>
</feature>
<protein>
    <recommendedName>
        <fullName evidence="4">Tape measure protein</fullName>
    </recommendedName>
</protein>
<reference evidence="3" key="1">
    <citation type="submission" date="2023-05" db="EMBL/GenBank/DDBJ databases">
        <title>Draft genome of Pseudofrankia sp. BMG5.37.</title>
        <authorList>
            <person name="Gtari M."/>
            <person name="Ghodhbane F."/>
            <person name="Sbissi I."/>
        </authorList>
    </citation>
    <scope>NUCLEOTIDE SEQUENCE [LARGE SCALE GENOMIC DNA]</scope>
    <source>
        <strain evidence="3">BMG 814</strain>
    </source>
</reference>
<dbReference type="Gene3D" id="1.25.10.10">
    <property type="entry name" value="Leucine-rich Repeat Variant"/>
    <property type="match status" value="1"/>
</dbReference>
<evidence type="ECO:0000313" key="3">
    <source>
        <dbReference type="Proteomes" id="UP001233673"/>
    </source>
</evidence>
<organism evidence="2 3">
    <name type="scientific">Blastococcus carthaginiensis</name>
    <dbReference type="NCBI Taxonomy" id="3050034"/>
    <lineage>
        <taxon>Bacteria</taxon>
        <taxon>Bacillati</taxon>
        <taxon>Actinomycetota</taxon>
        <taxon>Actinomycetes</taxon>
        <taxon>Geodermatophilales</taxon>
        <taxon>Geodermatophilaceae</taxon>
        <taxon>Blastococcus</taxon>
    </lineage>
</organism>
<keyword evidence="1" id="KW-0812">Transmembrane</keyword>
<sequence length="857" mass="86256">MSTVGYATLQVIPSMQGIGSKLTGALKGPLAKAGVDGGTAAADGLEKSIGGRMKGIAGAAAGAFIAAWGAAKVGEFITGSITAATDLSESTSKIGVVFGGASQQVLDFAANASSAFGQSRGQALEAAGTFGNLLRSLGLTEQASAEMSTSMVGLASDLASFNNTDPAEALDALRAGLTGETEPLKKFGVNLNDATLKAKALELGLSDGKATLDASAKAQAAYALVMEQTSLAQGDFARTSAGLANQQRILGAQWTDVSANIGGLFVPALGNAANLLTGRLMPGILSATSGLPALGDALGSVGDVARVAFTDGLDAAFAMIEGTQGAARWVGVLAANVGDLSAVFREAFVDGAGASALLGASGLEGFAVTAGEAAFRIQGAFYSVWEGIRTALGPVVAQLQTTFSGAFTAISESIGAAFGSGGGSSFLLTFADALSGLAETALPLIIDWFTRWAEVVQAAIPMIVTVIQGLVPVVQGIFAQLGPVLQSLVPVISQVAGVMASTLLTVLNALAPVLPVLVQAIGQVATMLAGAFMGVLEQLLPILPPIVEAIAQIAAVIAQALAGALRAILPVIPSLVTVLVTLVTTAITPLLPLLPLLAGLFAQIITALAPLLPPLVQIIALIIQLAIAAISPLLPFLPTLIGLFTLIVQAITPIIGVVVQVIGVFIRLVAEVLPPILGFVSRMVGIFTTLWTSISTIVGNIFGSVTGTFGGLVNAIVGVFSGVGTAVGTALGTVGSVVRGIVNGIISAINNTVIAGINLVIDGANFVNPFDDVPHVPRIPRLAEGGIVPATPGGVLAFIGEGGEDELVIPRSKARSILGGAGDQGGRPIELHVHTRQEIDVPALARQVARELAWGTS</sequence>
<keyword evidence="3" id="KW-1185">Reference proteome</keyword>
<name>A0ABT9I9D6_9ACTN</name>
<evidence type="ECO:0000256" key="1">
    <source>
        <dbReference type="SAM" id="Phobius"/>
    </source>
</evidence>
<comment type="caution">
    <text evidence="2">The sequence shown here is derived from an EMBL/GenBank/DDBJ whole genome shotgun (WGS) entry which is preliminary data.</text>
</comment>